<dbReference type="InterPro" id="IPR031962">
    <property type="entry name" value="DUF4781"/>
</dbReference>
<feature type="transmembrane region" description="Helical" evidence="1">
    <location>
        <begin position="352"/>
        <end position="376"/>
    </location>
</feature>
<evidence type="ECO:0000259" key="2">
    <source>
        <dbReference type="Pfam" id="PF16013"/>
    </source>
</evidence>
<keyword evidence="4" id="KW-1185">Reference proteome</keyword>
<feature type="non-terminal residue" evidence="3">
    <location>
        <position position="1"/>
    </location>
</feature>
<keyword evidence="1" id="KW-1133">Transmembrane helix</keyword>
<organism evidence="3 4">
    <name type="scientific">Coptotermes formosanus</name>
    <name type="common">Formosan subterranean termite</name>
    <dbReference type="NCBI Taxonomy" id="36987"/>
    <lineage>
        <taxon>Eukaryota</taxon>
        <taxon>Metazoa</taxon>
        <taxon>Ecdysozoa</taxon>
        <taxon>Arthropoda</taxon>
        <taxon>Hexapoda</taxon>
        <taxon>Insecta</taxon>
        <taxon>Pterygota</taxon>
        <taxon>Neoptera</taxon>
        <taxon>Polyneoptera</taxon>
        <taxon>Dictyoptera</taxon>
        <taxon>Blattodea</taxon>
        <taxon>Blattoidea</taxon>
        <taxon>Termitoidae</taxon>
        <taxon>Rhinotermitidae</taxon>
        <taxon>Coptotermes</taxon>
    </lineage>
</organism>
<proteinExistence type="predicted"/>
<dbReference type="PANTHER" id="PTHR21115:SF0">
    <property type="entry name" value="GH06117P-RELATED"/>
    <property type="match status" value="1"/>
</dbReference>
<dbReference type="EMBL" id="BLKM01000120">
    <property type="protein sequence ID" value="GFG29217.1"/>
    <property type="molecule type" value="Genomic_DNA"/>
</dbReference>
<dbReference type="AlphaFoldDB" id="A0A6L2PGJ9"/>
<gene>
    <name evidence="3" type="ORF">Cfor_09737</name>
</gene>
<name>A0A6L2PGJ9_COPFO</name>
<evidence type="ECO:0000313" key="3">
    <source>
        <dbReference type="EMBL" id="GFG29217.1"/>
    </source>
</evidence>
<dbReference type="InParanoid" id="A0A6L2PGJ9"/>
<protein>
    <recommendedName>
        <fullName evidence="2">DUF4781 domain-containing protein</fullName>
    </recommendedName>
</protein>
<dbReference type="Proteomes" id="UP000502823">
    <property type="component" value="Unassembled WGS sequence"/>
</dbReference>
<evidence type="ECO:0000256" key="1">
    <source>
        <dbReference type="SAM" id="Phobius"/>
    </source>
</evidence>
<dbReference type="OrthoDB" id="6598023at2759"/>
<keyword evidence="1" id="KW-0812">Transmembrane</keyword>
<feature type="transmembrane region" description="Helical" evidence="1">
    <location>
        <begin position="308"/>
        <end position="332"/>
    </location>
</feature>
<dbReference type="Pfam" id="PF16013">
    <property type="entry name" value="DUF4781"/>
    <property type="match status" value="1"/>
</dbReference>
<feature type="transmembrane region" description="Helical" evidence="1">
    <location>
        <begin position="277"/>
        <end position="296"/>
    </location>
</feature>
<sequence length="436" mass="47770">DYASNSQRPVAKHVDLHWDSPEVESWKKEAKEVQHNFYEMLGGDRMKPGVYSKLNKKDFERKIAYAMFGPPPQLPNPQLNAGTGYKHKQLKAVRKTRKAIFKQTEKEEVSVSFLFVCLKTRKEHVVSTLFRIVAETEHYVEEPGEKYIYVDGNQRVYKGWLDYLKHNKLPRCFMCYPHNGIYTTTDSKVNVDFGESPACKSPEKVLSVVDITTSLVAAALGITTIAVPVSAPLVITATVLGLASGIISFGRSATTLVDRYSHGQTLGLNSSEARSNWIGVLGSSVGMALGGISMVASRIVHGTRVAGLNAGVASLSIGSTTLKGLTILNHFADVGKKLVDEEEVTSLDAFQMAASVFFFTGSVVSTRSAFGALLHLKSTGVEMRMADILKVVQSRSALSAEVIGAATTSIDGEVTIEEPEMLWPDDEDHYWKCTIL</sequence>
<keyword evidence="1" id="KW-0472">Membrane</keyword>
<reference evidence="4" key="1">
    <citation type="submission" date="2020-01" db="EMBL/GenBank/DDBJ databases">
        <title>Draft genome sequence of the Termite Coptotermes fromosanus.</title>
        <authorList>
            <person name="Itakura S."/>
            <person name="Yosikawa Y."/>
            <person name="Umezawa K."/>
        </authorList>
    </citation>
    <scope>NUCLEOTIDE SEQUENCE [LARGE SCALE GENOMIC DNA]</scope>
</reference>
<dbReference type="PANTHER" id="PTHR21115">
    <property type="entry name" value="GH06117P-RELATED"/>
    <property type="match status" value="1"/>
</dbReference>
<evidence type="ECO:0000313" key="4">
    <source>
        <dbReference type="Proteomes" id="UP000502823"/>
    </source>
</evidence>
<comment type="caution">
    <text evidence="3">The sequence shown here is derived from an EMBL/GenBank/DDBJ whole genome shotgun (WGS) entry which is preliminary data.</text>
</comment>
<feature type="domain" description="DUF4781" evidence="2">
    <location>
        <begin position="141"/>
        <end position="369"/>
    </location>
</feature>
<accession>A0A6L2PGJ9</accession>
<feature type="transmembrane region" description="Helical" evidence="1">
    <location>
        <begin position="234"/>
        <end position="257"/>
    </location>
</feature>